<organism evidence="4 5">
    <name type="scientific">Candidatus Staskawiczbacteria bacterium RIFCSPLOWO2_01_FULL_38_12b</name>
    <dbReference type="NCBI Taxonomy" id="1802214"/>
    <lineage>
        <taxon>Bacteria</taxon>
        <taxon>Candidatus Staskawicziibacteriota</taxon>
    </lineage>
</organism>
<dbReference type="EMBL" id="MHPA01000018">
    <property type="protein sequence ID" value="OGZ72963.1"/>
    <property type="molecule type" value="Genomic_DNA"/>
</dbReference>
<sequence length="362" mass="40444">MNRDPVEIFFRKADGVKLDKKKKDIIRQEVLFFMGKSPYQEEGVKKRWFGFYLPHSNNFRLKAPVAVFAVMFLFFLVGGATTVKADSALPGDFLYPMKLGFNEKIKEMLAFSDESKLSVHINLANVRLQEFEKLSVQGRINSNNETQINNNFKNQSDKVSEYISKLDTTKDTEKAETTITNFEASLRAQSIIINGLQKNTGGTAASPIANSVGDATSKIFNFNADLNNGKDINIKPSDRDKNIQEKISTIQNSVDKVRKLIQKNGANIGNEAVLQSEDNLNLVQQKIDEGKNKLSKNQDDYKGLNSSLQEASVIAQESKYLIDSKSNLGVKIPINISSQDTKDTTGNENSKNLQDNNGDKNK</sequence>
<dbReference type="AlphaFoldDB" id="A0A1G2IE12"/>
<comment type="caution">
    <text evidence="4">The sequence shown here is derived from an EMBL/GenBank/DDBJ whole genome shotgun (WGS) entry which is preliminary data.</text>
</comment>
<evidence type="ECO:0000259" key="3">
    <source>
        <dbReference type="Pfam" id="PF18915"/>
    </source>
</evidence>
<name>A0A1G2IE12_9BACT</name>
<feature type="compositionally biased region" description="Polar residues" evidence="1">
    <location>
        <begin position="346"/>
        <end position="356"/>
    </location>
</feature>
<keyword evidence="2" id="KW-0472">Membrane</keyword>
<evidence type="ECO:0000256" key="2">
    <source>
        <dbReference type="SAM" id="Phobius"/>
    </source>
</evidence>
<keyword evidence="2" id="KW-1133">Transmembrane helix</keyword>
<keyword evidence="2" id="KW-0812">Transmembrane</keyword>
<dbReference type="STRING" id="1802214.A2908_00075"/>
<feature type="region of interest" description="Disordered" evidence="1">
    <location>
        <begin position="334"/>
        <end position="362"/>
    </location>
</feature>
<proteinExistence type="predicted"/>
<evidence type="ECO:0000256" key="1">
    <source>
        <dbReference type="SAM" id="MobiDB-lite"/>
    </source>
</evidence>
<protein>
    <recommendedName>
        <fullName evidence="3">DUF5667 domain-containing protein</fullName>
    </recommendedName>
</protein>
<accession>A0A1G2IE12</accession>
<dbReference type="Pfam" id="PF18915">
    <property type="entry name" value="DUF5667"/>
    <property type="match status" value="1"/>
</dbReference>
<dbReference type="InterPro" id="IPR043725">
    <property type="entry name" value="DUF5667"/>
</dbReference>
<feature type="domain" description="DUF5667" evidence="3">
    <location>
        <begin position="88"/>
        <end position="184"/>
    </location>
</feature>
<reference evidence="4 5" key="1">
    <citation type="journal article" date="2016" name="Nat. Commun.">
        <title>Thousands of microbial genomes shed light on interconnected biogeochemical processes in an aquifer system.</title>
        <authorList>
            <person name="Anantharaman K."/>
            <person name="Brown C.T."/>
            <person name="Hug L.A."/>
            <person name="Sharon I."/>
            <person name="Castelle C.J."/>
            <person name="Probst A.J."/>
            <person name="Thomas B.C."/>
            <person name="Singh A."/>
            <person name="Wilkins M.J."/>
            <person name="Karaoz U."/>
            <person name="Brodie E.L."/>
            <person name="Williams K.H."/>
            <person name="Hubbard S.S."/>
            <person name="Banfield J.F."/>
        </authorList>
    </citation>
    <scope>NUCLEOTIDE SEQUENCE [LARGE SCALE GENOMIC DNA]</scope>
</reference>
<evidence type="ECO:0000313" key="4">
    <source>
        <dbReference type="EMBL" id="OGZ72963.1"/>
    </source>
</evidence>
<dbReference type="Proteomes" id="UP000176774">
    <property type="component" value="Unassembled WGS sequence"/>
</dbReference>
<evidence type="ECO:0000313" key="5">
    <source>
        <dbReference type="Proteomes" id="UP000176774"/>
    </source>
</evidence>
<feature type="transmembrane region" description="Helical" evidence="2">
    <location>
        <begin position="65"/>
        <end position="83"/>
    </location>
</feature>
<gene>
    <name evidence="4" type="ORF">A2908_00075</name>
</gene>